<reference evidence="2" key="1">
    <citation type="submission" date="2021-06" db="EMBL/GenBank/DDBJ databases">
        <authorList>
            <person name="Kallberg Y."/>
            <person name="Tangrot J."/>
            <person name="Rosling A."/>
        </authorList>
    </citation>
    <scope>NUCLEOTIDE SEQUENCE</scope>
    <source>
        <strain evidence="2">FL130A</strain>
    </source>
</reference>
<feature type="compositionally biased region" description="Polar residues" evidence="1">
    <location>
        <begin position="1"/>
        <end position="17"/>
    </location>
</feature>
<dbReference type="Proteomes" id="UP000789508">
    <property type="component" value="Unassembled WGS sequence"/>
</dbReference>
<name>A0A9N9EKC8_9GLOM</name>
<evidence type="ECO:0000313" key="2">
    <source>
        <dbReference type="EMBL" id="CAG8680510.1"/>
    </source>
</evidence>
<feature type="compositionally biased region" description="Low complexity" evidence="1">
    <location>
        <begin position="18"/>
        <end position="51"/>
    </location>
</feature>
<sequence>MSFTWQTRPARTQTTNNQRQGGLEQQQGRLTNTSNRNNSGKTTTKTKTTTHTRNDGGSHSQLQQEICGDGGQRLGGGSLMQEATDVGVNPVLLAAVRRMQQTQNIESGKDRRDEEGKNVEKDDGK</sequence>
<evidence type="ECO:0000313" key="3">
    <source>
        <dbReference type="Proteomes" id="UP000789508"/>
    </source>
</evidence>
<proteinExistence type="predicted"/>
<feature type="compositionally biased region" description="Polar residues" evidence="1">
    <location>
        <begin position="55"/>
        <end position="64"/>
    </location>
</feature>
<dbReference type="AlphaFoldDB" id="A0A9N9EKC8"/>
<feature type="region of interest" description="Disordered" evidence="1">
    <location>
        <begin position="1"/>
        <end position="81"/>
    </location>
</feature>
<gene>
    <name evidence="2" type="ORF">ALEPTO_LOCUS10845</name>
</gene>
<keyword evidence="3" id="KW-1185">Reference proteome</keyword>
<feature type="compositionally biased region" description="Basic and acidic residues" evidence="1">
    <location>
        <begin position="107"/>
        <end position="125"/>
    </location>
</feature>
<protein>
    <submittedName>
        <fullName evidence="2">10418_t:CDS:1</fullName>
    </submittedName>
</protein>
<accession>A0A9N9EKC8</accession>
<evidence type="ECO:0000256" key="1">
    <source>
        <dbReference type="SAM" id="MobiDB-lite"/>
    </source>
</evidence>
<feature type="region of interest" description="Disordered" evidence="1">
    <location>
        <begin position="99"/>
        <end position="125"/>
    </location>
</feature>
<feature type="compositionally biased region" description="Gly residues" evidence="1">
    <location>
        <begin position="68"/>
        <end position="78"/>
    </location>
</feature>
<dbReference type="EMBL" id="CAJVPS010014083">
    <property type="protein sequence ID" value="CAG8680510.1"/>
    <property type="molecule type" value="Genomic_DNA"/>
</dbReference>
<comment type="caution">
    <text evidence="2">The sequence shown here is derived from an EMBL/GenBank/DDBJ whole genome shotgun (WGS) entry which is preliminary data.</text>
</comment>
<organism evidence="2 3">
    <name type="scientific">Ambispora leptoticha</name>
    <dbReference type="NCBI Taxonomy" id="144679"/>
    <lineage>
        <taxon>Eukaryota</taxon>
        <taxon>Fungi</taxon>
        <taxon>Fungi incertae sedis</taxon>
        <taxon>Mucoromycota</taxon>
        <taxon>Glomeromycotina</taxon>
        <taxon>Glomeromycetes</taxon>
        <taxon>Archaeosporales</taxon>
        <taxon>Ambisporaceae</taxon>
        <taxon>Ambispora</taxon>
    </lineage>
</organism>